<dbReference type="Gene3D" id="3.20.20.80">
    <property type="entry name" value="Glycosidases"/>
    <property type="match status" value="1"/>
</dbReference>
<dbReference type="AlphaFoldDB" id="A0A445IZ99"/>
<dbReference type="PANTHER" id="PTHR35317:SF29">
    <property type="entry name" value="CCHC-TYPE DOMAIN-CONTAINING PROTEIN"/>
    <property type="match status" value="1"/>
</dbReference>
<dbReference type="InterPro" id="IPR017853">
    <property type="entry name" value="GH"/>
</dbReference>
<dbReference type="SUPFAM" id="SSF51445">
    <property type="entry name" value="(Trans)glycosidases"/>
    <property type="match status" value="1"/>
</dbReference>
<keyword evidence="1" id="KW-0378">Hydrolase</keyword>
<keyword evidence="1" id="KW-0326">Glycosidase</keyword>
<dbReference type="Proteomes" id="UP000289340">
    <property type="component" value="Chromosome 9"/>
</dbReference>
<sequence length="308" mass="35632">MLWVICVLLEIENEYGAQSKLQGAAGQNYVNWAAKMAVEMGTGVSWVMCKEDDAPDLVDGLRITYFWIKEQIEKEKAQVKSDAQWELLNRKAVAMIRKYIDKTLFEHVSTYSNVYELWTKLESMIQKKTPRNKANLVRQLVKLEYKDGHSMIEHLNNFKGLVNQLTKIEMKIDDELQALLLLSSLLESWDTLVVTLSNSAPEGKLTMDTVSDSPLGEEARRMERGESIHPEANVIENRGRNETRGCNKSRDLSFPNTIQHYGCNVIETRSRSKKVRVFPTLYNNLFWNLNFIFMMEKQLLTPTRVLYL</sequence>
<comment type="caution">
    <text evidence="1">The sequence shown here is derived from an EMBL/GenBank/DDBJ whole genome shotgun (WGS) entry which is preliminary data.</text>
</comment>
<protein>
    <submittedName>
        <fullName evidence="1">Retrovirus-related Pol polyprotein from transposon TNT 1-94</fullName>
        <ecNumber evidence="1">3.2.1.23</ecNumber>
    </submittedName>
</protein>
<dbReference type="GO" id="GO:0004565">
    <property type="term" value="F:beta-galactosidase activity"/>
    <property type="evidence" value="ECO:0007669"/>
    <property type="project" value="UniProtKB-EC"/>
</dbReference>
<accession>A0A445IZ99</accession>
<evidence type="ECO:0000313" key="2">
    <source>
        <dbReference type="Proteomes" id="UP000289340"/>
    </source>
</evidence>
<dbReference type="Pfam" id="PF14223">
    <property type="entry name" value="Retrotran_gag_2"/>
    <property type="match status" value="1"/>
</dbReference>
<gene>
    <name evidence="1" type="ORF">D0Y65_023738</name>
</gene>
<reference evidence="1 2" key="1">
    <citation type="submission" date="2018-09" db="EMBL/GenBank/DDBJ databases">
        <title>A high-quality reference genome of wild soybean provides a powerful tool to mine soybean genomes.</title>
        <authorList>
            <person name="Xie M."/>
            <person name="Chung C.Y.L."/>
            <person name="Li M.-W."/>
            <person name="Wong F.-L."/>
            <person name="Chan T.-F."/>
            <person name="Lam H.-M."/>
        </authorList>
    </citation>
    <scope>NUCLEOTIDE SEQUENCE [LARGE SCALE GENOMIC DNA]</scope>
    <source>
        <strain evidence="2">cv. W05</strain>
        <tissue evidence="1">Hypocotyl of etiolated seedlings</tissue>
    </source>
</reference>
<name>A0A445IZ99_GLYSO</name>
<keyword evidence="2" id="KW-1185">Reference proteome</keyword>
<proteinExistence type="predicted"/>
<dbReference type="EC" id="3.2.1.23" evidence="1"/>
<dbReference type="PANTHER" id="PTHR35317">
    <property type="entry name" value="OS04G0629600 PROTEIN"/>
    <property type="match status" value="1"/>
</dbReference>
<evidence type="ECO:0000313" key="1">
    <source>
        <dbReference type="EMBL" id="RZB91446.1"/>
    </source>
</evidence>
<organism evidence="1 2">
    <name type="scientific">Glycine soja</name>
    <name type="common">Wild soybean</name>
    <dbReference type="NCBI Taxonomy" id="3848"/>
    <lineage>
        <taxon>Eukaryota</taxon>
        <taxon>Viridiplantae</taxon>
        <taxon>Streptophyta</taxon>
        <taxon>Embryophyta</taxon>
        <taxon>Tracheophyta</taxon>
        <taxon>Spermatophyta</taxon>
        <taxon>Magnoliopsida</taxon>
        <taxon>eudicotyledons</taxon>
        <taxon>Gunneridae</taxon>
        <taxon>Pentapetalae</taxon>
        <taxon>rosids</taxon>
        <taxon>fabids</taxon>
        <taxon>Fabales</taxon>
        <taxon>Fabaceae</taxon>
        <taxon>Papilionoideae</taxon>
        <taxon>50 kb inversion clade</taxon>
        <taxon>NPAAA clade</taxon>
        <taxon>indigoferoid/millettioid clade</taxon>
        <taxon>Phaseoleae</taxon>
        <taxon>Glycine</taxon>
        <taxon>Glycine subgen. Soja</taxon>
    </lineage>
</organism>
<dbReference type="EMBL" id="QZWG01000009">
    <property type="protein sequence ID" value="RZB91446.1"/>
    <property type="molecule type" value="Genomic_DNA"/>
</dbReference>